<dbReference type="RefSeq" id="WP_149098682.1">
    <property type="nucleotide sequence ID" value="NZ_BMMG01000003.1"/>
</dbReference>
<dbReference type="Proteomes" id="UP000323866">
    <property type="component" value="Unassembled WGS sequence"/>
</dbReference>
<feature type="domain" description="NrS-1 polymerase-like helicase" evidence="1">
    <location>
        <begin position="152"/>
        <end position="253"/>
    </location>
</feature>
<evidence type="ECO:0000313" key="3">
    <source>
        <dbReference type="EMBL" id="MFA1770673.1"/>
    </source>
</evidence>
<sequence length="450" mass="52867">MTTIDITLESLSSFKEPHEEYIKVGTNYFRKILIPAATPGKHLGERLDAWKRITIIEDYDRNEAKSILHKMKKYKAFVIRPQHIKYERDIEGCYNLYEPLKYVPSAEPLPFPHTLDFLKHIFGEQYEIGLDYLQLLYTKPLQKLYVFCIVSDLRNTGKTTFLNWLNLIFGKNFTRINSEDIEGKFNSDWTTKLLIGIDETFIDSKKAAERIKNLSTTSVFKTEAKQKDKVETEFFGKFVFASNNVRDFLPIEEEEIRYWVRYINPLESDNVNFIEQLEKEIPAFLKFLLEREMHTPKPMTRMWHREEDIWTSDLEVIMKGSKSNIEKLLIDTVLDYYQDFNDEIISRGNTEPWLKLALNDIAELMTLANGKKSVYSITDIKKIICDKWGLESTNSTYKVYKWIEIPDGNENTKMALSYTNKKGRFFLIPLEKLLPLKKSVDSQVEVCVNI</sequence>
<dbReference type="Proteomes" id="UP001570846">
    <property type="component" value="Unassembled WGS sequence"/>
</dbReference>
<dbReference type="EMBL" id="VKKZ01000020">
    <property type="protein sequence ID" value="KAA6434740.1"/>
    <property type="molecule type" value="Genomic_DNA"/>
</dbReference>
<reference evidence="3 5" key="3">
    <citation type="submission" date="2024-08" db="EMBL/GenBank/DDBJ databases">
        <authorList>
            <person name="Wei W."/>
        </authorList>
    </citation>
    <scope>NUCLEOTIDE SEQUENCE [LARGE SCALE GENOMIC DNA]</scope>
    <source>
        <strain evidence="3 5">XU2</strain>
    </source>
</reference>
<dbReference type="OrthoDB" id="608366at2"/>
<dbReference type="Pfam" id="PF19263">
    <property type="entry name" value="DUF5906"/>
    <property type="match status" value="1"/>
</dbReference>
<accession>A0A5M8QIF9</accession>
<gene>
    <name evidence="3" type="ORF">ACD591_05175</name>
    <name evidence="2" type="ORF">FOE74_11235</name>
</gene>
<evidence type="ECO:0000313" key="2">
    <source>
        <dbReference type="EMBL" id="KAA6434740.1"/>
    </source>
</evidence>
<reference evidence="2 4" key="2">
    <citation type="submission" date="2019-09" db="EMBL/GenBank/DDBJ databases">
        <title>A bacterium isolated from glacier soil.</title>
        <authorList>
            <person name="Liu Q."/>
        </authorList>
    </citation>
    <scope>NUCLEOTIDE SEQUENCE [LARGE SCALE GENOMIC DNA]</scope>
    <source>
        <strain evidence="2 4">MDT1-10-3</strain>
    </source>
</reference>
<protein>
    <submittedName>
        <fullName evidence="3">Primase-helicase family protein</fullName>
    </submittedName>
</protein>
<proteinExistence type="predicted"/>
<dbReference type="SUPFAM" id="SSF52540">
    <property type="entry name" value="P-loop containing nucleoside triphosphate hydrolases"/>
    <property type="match status" value="1"/>
</dbReference>
<organism evidence="2 4">
    <name type="scientific">Rufibacter glacialis</name>
    <dbReference type="NCBI Taxonomy" id="1259555"/>
    <lineage>
        <taxon>Bacteria</taxon>
        <taxon>Pseudomonadati</taxon>
        <taxon>Bacteroidota</taxon>
        <taxon>Cytophagia</taxon>
        <taxon>Cytophagales</taxon>
        <taxon>Hymenobacteraceae</taxon>
        <taxon>Rufibacter</taxon>
    </lineage>
</organism>
<keyword evidence="5" id="KW-1185">Reference proteome</keyword>
<evidence type="ECO:0000313" key="4">
    <source>
        <dbReference type="Proteomes" id="UP000323866"/>
    </source>
</evidence>
<reference evidence="2 4" key="1">
    <citation type="submission" date="2019-07" db="EMBL/GenBank/DDBJ databases">
        <authorList>
            <person name="Qu J.-H."/>
        </authorList>
    </citation>
    <scope>NUCLEOTIDE SEQUENCE [LARGE SCALE GENOMIC DNA]</scope>
    <source>
        <strain evidence="2 4">MDT1-10-3</strain>
    </source>
</reference>
<dbReference type="InterPro" id="IPR027417">
    <property type="entry name" value="P-loop_NTPase"/>
</dbReference>
<evidence type="ECO:0000313" key="5">
    <source>
        <dbReference type="Proteomes" id="UP001570846"/>
    </source>
</evidence>
<dbReference type="AlphaFoldDB" id="A0A5M8QIF9"/>
<dbReference type="EMBL" id="JBGOGF010000002">
    <property type="protein sequence ID" value="MFA1770673.1"/>
    <property type="molecule type" value="Genomic_DNA"/>
</dbReference>
<dbReference type="Gene3D" id="3.40.50.300">
    <property type="entry name" value="P-loop containing nucleotide triphosphate hydrolases"/>
    <property type="match status" value="1"/>
</dbReference>
<comment type="caution">
    <text evidence="2">The sequence shown here is derived from an EMBL/GenBank/DDBJ whole genome shotgun (WGS) entry which is preliminary data.</text>
</comment>
<evidence type="ECO:0000259" key="1">
    <source>
        <dbReference type="Pfam" id="PF19263"/>
    </source>
</evidence>
<dbReference type="InterPro" id="IPR045455">
    <property type="entry name" value="NrS-1_pol-like_helicase"/>
</dbReference>
<name>A0A5M8QIF9_9BACT</name>